<evidence type="ECO:0000313" key="3">
    <source>
        <dbReference type="Proteomes" id="UP000664601"/>
    </source>
</evidence>
<dbReference type="Pfam" id="PF19789">
    <property type="entry name" value="DUF6273"/>
    <property type="match status" value="1"/>
</dbReference>
<feature type="domain" description="DUF6273" evidence="1">
    <location>
        <begin position="155"/>
        <end position="330"/>
    </location>
</feature>
<protein>
    <recommendedName>
        <fullName evidence="1">DUF6273 domain-containing protein</fullName>
    </recommendedName>
</protein>
<dbReference type="EMBL" id="JAFREM010000014">
    <property type="protein sequence ID" value="MBO1306307.1"/>
    <property type="molecule type" value="Genomic_DNA"/>
</dbReference>
<dbReference type="InterPro" id="IPR046240">
    <property type="entry name" value="DUF6273"/>
</dbReference>
<evidence type="ECO:0000313" key="2">
    <source>
        <dbReference type="EMBL" id="MBO1306307.1"/>
    </source>
</evidence>
<accession>A0ABS3L9L2</accession>
<organism evidence="2 3">
    <name type="scientific">Candidatus Enterococcus moelleringii</name>
    <dbReference type="NCBI Taxonomy" id="2815325"/>
    <lineage>
        <taxon>Bacteria</taxon>
        <taxon>Bacillati</taxon>
        <taxon>Bacillota</taxon>
        <taxon>Bacilli</taxon>
        <taxon>Lactobacillales</taxon>
        <taxon>Enterococcaceae</taxon>
        <taxon>Enterococcus</taxon>
    </lineage>
</organism>
<gene>
    <name evidence="2" type="ORF">JZO70_09055</name>
</gene>
<keyword evidence="3" id="KW-1185">Reference proteome</keyword>
<comment type="caution">
    <text evidence="2">The sequence shown here is derived from an EMBL/GenBank/DDBJ whole genome shotgun (WGS) entry which is preliminary data.</text>
</comment>
<proteinExistence type="predicted"/>
<evidence type="ECO:0000259" key="1">
    <source>
        <dbReference type="Pfam" id="PF19789"/>
    </source>
</evidence>
<dbReference type="Proteomes" id="UP000664601">
    <property type="component" value="Unassembled WGS sequence"/>
</dbReference>
<sequence length="336" mass="38085">MKYLNNQAMGTAVKEAISLCGIKVLADTNKFQAAIRDFLPGSLLKNERHLLVFSIEIGVGRRLLETVNKPISDQKRTLWIVDSLLTVEYGFMDIRSKEILHAFMLALGWPLRLLLNDENTFSKSYLLGTTTDKFTKNTIVTFGKYSWLVLHVTNNAALLVTKNITDIGIPYNKAENIEKTTWETCSLREWLNTEFLQRFSEEEVGKIVESEIKEENPWPHTSGGYQTKDKVFLLSVSEVIRYFGDSGFFNKGAVSTEVCTINDEFNLDRQAAYKTENTWWWLRSPGDSNNKVAYINAEGVINLNGEVAFDDGGFSCVGVRPGVRPAIWLSKTVWEV</sequence>
<reference evidence="2 3" key="1">
    <citation type="submission" date="2021-03" db="EMBL/GenBank/DDBJ databases">
        <title>Enterococcal diversity collection.</title>
        <authorList>
            <person name="Gilmore M.S."/>
            <person name="Schwartzman J."/>
            <person name="Van Tyne D."/>
            <person name="Martin M."/>
            <person name="Earl A.M."/>
            <person name="Manson A.L."/>
            <person name="Straub T."/>
            <person name="Salamzade R."/>
            <person name="Saavedra J."/>
            <person name="Lebreton F."/>
            <person name="Prichula J."/>
            <person name="Schaufler K."/>
            <person name="Gaca A."/>
            <person name="Sgardioli B."/>
            <person name="Wagenaar J."/>
            <person name="Strong T."/>
        </authorList>
    </citation>
    <scope>NUCLEOTIDE SEQUENCE [LARGE SCALE GENOMIC DNA]</scope>
    <source>
        <strain evidence="2 3">669A</strain>
    </source>
</reference>
<dbReference type="RefSeq" id="WP_207673240.1">
    <property type="nucleotide sequence ID" value="NZ_JAFREM010000014.1"/>
</dbReference>
<name>A0ABS3L9L2_9ENTE</name>